<dbReference type="PANTHER" id="PTHR43372:SF4">
    <property type="entry name" value="FATTY-ACID AMIDE HYDROLASE 2"/>
    <property type="match status" value="1"/>
</dbReference>
<dbReference type="SUPFAM" id="SSF75304">
    <property type="entry name" value="Amidase signature (AS) enzymes"/>
    <property type="match status" value="1"/>
</dbReference>
<organism evidence="2 3">
    <name type="scientific">Siminovitchia thermophila</name>
    <dbReference type="NCBI Taxonomy" id="1245522"/>
    <lineage>
        <taxon>Bacteria</taxon>
        <taxon>Bacillati</taxon>
        <taxon>Bacillota</taxon>
        <taxon>Bacilli</taxon>
        <taxon>Bacillales</taxon>
        <taxon>Bacillaceae</taxon>
        <taxon>Siminovitchia</taxon>
    </lineage>
</organism>
<dbReference type="PROSITE" id="PS00571">
    <property type="entry name" value="AMIDASES"/>
    <property type="match status" value="1"/>
</dbReference>
<proteinExistence type="predicted"/>
<evidence type="ECO:0000313" key="2">
    <source>
        <dbReference type="EMBL" id="MBM7717378.1"/>
    </source>
</evidence>
<dbReference type="InterPro" id="IPR036928">
    <property type="entry name" value="AS_sf"/>
</dbReference>
<dbReference type="PANTHER" id="PTHR43372">
    <property type="entry name" value="FATTY-ACID AMIDE HYDROLASE"/>
    <property type="match status" value="1"/>
</dbReference>
<evidence type="ECO:0000259" key="1">
    <source>
        <dbReference type="Pfam" id="PF01425"/>
    </source>
</evidence>
<reference evidence="2 3" key="1">
    <citation type="submission" date="2021-01" db="EMBL/GenBank/DDBJ databases">
        <title>Genomic Encyclopedia of Type Strains, Phase IV (KMG-IV): sequencing the most valuable type-strain genomes for metagenomic binning, comparative biology and taxonomic classification.</title>
        <authorList>
            <person name="Goeker M."/>
        </authorList>
    </citation>
    <scope>NUCLEOTIDE SEQUENCE [LARGE SCALE GENOMIC DNA]</scope>
    <source>
        <strain evidence="2 3">DSM 105453</strain>
    </source>
</reference>
<accession>A0ABS2RCJ6</accession>
<comment type="caution">
    <text evidence="2">The sequence shown here is derived from an EMBL/GenBank/DDBJ whole genome shotgun (WGS) entry which is preliminary data.</text>
</comment>
<dbReference type="RefSeq" id="WP_236017176.1">
    <property type="nucleotide sequence ID" value="NZ_JAFBFH010000045.1"/>
</dbReference>
<dbReference type="InterPro" id="IPR052739">
    <property type="entry name" value="FAAH2"/>
</dbReference>
<evidence type="ECO:0000313" key="3">
    <source>
        <dbReference type="Proteomes" id="UP000823485"/>
    </source>
</evidence>
<gene>
    <name evidence="2" type="ORF">JOC94_004406</name>
</gene>
<dbReference type="PIRSF" id="PIRSF001221">
    <property type="entry name" value="Amidase_fungi"/>
    <property type="match status" value="1"/>
</dbReference>
<dbReference type="EMBL" id="JAFBFH010000045">
    <property type="protein sequence ID" value="MBM7717378.1"/>
    <property type="molecule type" value="Genomic_DNA"/>
</dbReference>
<dbReference type="Gene3D" id="3.90.1300.10">
    <property type="entry name" value="Amidase signature (AS) domain"/>
    <property type="match status" value="1"/>
</dbReference>
<feature type="domain" description="Amidase" evidence="1">
    <location>
        <begin position="33"/>
        <end position="460"/>
    </location>
</feature>
<name>A0ABS2RCJ6_9BACI</name>
<dbReference type="InterPro" id="IPR023631">
    <property type="entry name" value="Amidase_dom"/>
</dbReference>
<dbReference type="Pfam" id="PF01425">
    <property type="entry name" value="Amidase"/>
    <property type="match status" value="1"/>
</dbReference>
<protein>
    <submittedName>
        <fullName evidence="2">Asp-tRNA(Asn)/Glu-tRNA(Gln) amidotransferase A subunit family amidase</fullName>
    </submittedName>
</protein>
<dbReference type="InterPro" id="IPR020556">
    <property type="entry name" value="Amidase_CS"/>
</dbReference>
<dbReference type="Proteomes" id="UP000823485">
    <property type="component" value="Unassembled WGS sequence"/>
</dbReference>
<keyword evidence="3" id="KW-1185">Reference proteome</keyword>
<sequence length="487" mass="53525">MLKTVPENSLRILDMDVTTLIDLIHSGRMSSVEVVTTYMKHLEHVNSRVNMLVEDRFEEALEEAKEADRLLESGNSNGTLTGVPISMKESFDVAGMKTTGGLTNRDGIVADKNAEVVSILQKEGAIILGKTNTPTLCFCQETANKRFGKTNNPWDLEKTAGGSSGGEAALMAVGGAAAGIGSDIGGSIRFPSHFNGVVGFKSGNAQVSDIGSFPDIVHPIQKRMLGIGPMAKSIRDVRFIYSLIAKRQESPAKKLSDIIIHKLPAGAYPLEKSSEQLIQKIADHLNKVFLVGIEDPPYFKESAIIWQQIMSVDGGKSVADAAGFQGHGEVVKEYVKEAITNRSDYHRYFTWALIGAKMFKPSQKRVRDLQKIIEKGDKAIAEYFENKILLLPVYHRTAPPHGELYSEIFSIKKTFKKYMPYIAYANVWGLPSLTVPAGKDENGMPIGVQLISKIGNEEQLFAVGEIIEEEFGGYVRCEAHDQESERS</sequence>